<dbReference type="Proteomes" id="UP000326170">
    <property type="component" value="Chromosome"/>
</dbReference>
<dbReference type="OrthoDB" id="177940at2157"/>
<dbReference type="GeneID" id="42301167"/>
<dbReference type="EMBL" id="CP045488">
    <property type="protein sequence ID" value="QFU82637.1"/>
    <property type="molecule type" value="Genomic_DNA"/>
</dbReference>
<accession>A0A5P9P3T9</accession>
<feature type="region of interest" description="Disordered" evidence="1">
    <location>
        <begin position="86"/>
        <end position="256"/>
    </location>
</feature>
<feature type="compositionally biased region" description="Acidic residues" evidence="1">
    <location>
        <begin position="231"/>
        <end position="256"/>
    </location>
</feature>
<evidence type="ECO:0000313" key="3">
    <source>
        <dbReference type="Proteomes" id="UP000326170"/>
    </source>
</evidence>
<feature type="region of interest" description="Disordered" evidence="1">
    <location>
        <begin position="1"/>
        <end position="24"/>
    </location>
</feature>
<feature type="compositionally biased region" description="Acidic residues" evidence="1">
    <location>
        <begin position="214"/>
        <end position="224"/>
    </location>
</feature>
<name>A0A5P9P3T9_9EURY</name>
<gene>
    <name evidence="2" type="ORF">GCU68_08935</name>
</gene>
<dbReference type="RefSeq" id="WP_152940834.1">
    <property type="nucleotide sequence ID" value="NZ_CP045488.1"/>
</dbReference>
<sequence>MADEHDHDVAPDVPMEDRIDDLETPSPIETALSISTGDLKREVVPLLGGGVVLLSALRSLGRGQLRAVPKGIVGAGLLGYALRNRASSDSSTFEPTLDEIDGGTEGKEVSDQAHAAAERLDAGRESQIDAGGEIDDSAQLGDERDEGSRIEFTDDATQEEPRSKPDVDGADDPRRDTDDESVEIDVSDSAMAEEVSEATGPDPEQAQPTQTDAIEPEETPEEDASDMKVEPDEDSETAAESRDESDDDESAEDDGQ</sequence>
<evidence type="ECO:0000313" key="2">
    <source>
        <dbReference type="EMBL" id="QFU82637.1"/>
    </source>
</evidence>
<proteinExistence type="predicted"/>
<evidence type="ECO:0000256" key="1">
    <source>
        <dbReference type="SAM" id="MobiDB-lite"/>
    </source>
</evidence>
<feature type="compositionally biased region" description="Basic and acidic residues" evidence="1">
    <location>
        <begin position="104"/>
        <end position="127"/>
    </location>
</feature>
<organism evidence="2 3">
    <name type="scientific">Natronorubrum aibiense</name>
    <dbReference type="NCBI Taxonomy" id="348826"/>
    <lineage>
        <taxon>Archaea</taxon>
        <taxon>Methanobacteriati</taxon>
        <taxon>Methanobacteriota</taxon>
        <taxon>Stenosarchaea group</taxon>
        <taxon>Halobacteria</taxon>
        <taxon>Halobacteriales</taxon>
        <taxon>Natrialbaceae</taxon>
        <taxon>Natronorubrum</taxon>
    </lineage>
</organism>
<dbReference type="KEGG" id="nas:GCU68_08935"/>
<keyword evidence="3" id="KW-1185">Reference proteome</keyword>
<protein>
    <submittedName>
        <fullName evidence="2">Uncharacterized protein</fullName>
    </submittedName>
</protein>
<feature type="compositionally biased region" description="Basic and acidic residues" evidence="1">
    <location>
        <begin position="159"/>
        <end position="177"/>
    </location>
</feature>
<dbReference type="AlphaFoldDB" id="A0A5P9P3T9"/>
<reference evidence="2 3" key="1">
    <citation type="journal article" date="2007" name="Int. J. Syst. Evol. Microbiol.">
        <title>Natronorubrum sulfidifaciens sp. nov., an extremely haloalkaliphilic archaeon isolated from Aiding salt lake in Xin-Jiang, China.</title>
        <authorList>
            <person name="Cui H.L."/>
            <person name="Tohty D."/>
            <person name="Liu H.C."/>
            <person name="Liu S.J."/>
            <person name="Oren A."/>
            <person name="Zhou P.J."/>
        </authorList>
    </citation>
    <scope>NUCLEOTIDE SEQUENCE [LARGE SCALE GENOMIC DNA]</scope>
    <source>
        <strain evidence="2 3">7-3</strain>
    </source>
</reference>
<feature type="compositionally biased region" description="Basic and acidic residues" evidence="1">
    <location>
        <begin position="1"/>
        <end position="10"/>
    </location>
</feature>